<dbReference type="Pfam" id="PF08546">
    <property type="entry name" value="ApbA_C"/>
    <property type="match status" value="1"/>
</dbReference>
<dbReference type="InterPro" id="IPR013328">
    <property type="entry name" value="6PGD_dom2"/>
</dbReference>
<evidence type="ECO:0000256" key="3">
    <source>
        <dbReference type="ARBA" id="ARBA00007870"/>
    </source>
</evidence>
<dbReference type="GO" id="GO:0005737">
    <property type="term" value="C:cytoplasm"/>
    <property type="evidence" value="ECO:0007669"/>
    <property type="project" value="TreeGrafter"/>
</dbReference>
<evidence type="ECO:0000256" key="4">
    <source>
        <dbReference type="ARBA" id="ARBA00013014"/>
    </source>
</evidence>
<dbReference type="OrthoDB" id="9796561at2"/>
<keyword evidence="7 11" id="KW-0521">NADP</keyword>
<evidence type="ECO:0000256" key="8">
    <source>
        <dbReference type="ARBA" id="ARBA00023002"/>
    </source>
</evidence>
<keyword evidence="6 11" id="KW-0566">Pantothenate biosynthesis</keyword>
<comment type="similarity">
    <text evidence="3 11">Belongs to the ketopantoate reductase family.</text>
</comment>
<sequence length="307" mass="30997">MRILIVGAGATGGYFGACLAAAGRDVTFLVRPRRAAELAAGGLQILSPSGDWTIRPKLVLGPEIAGAFDLVLLTVKAHALAGALDDIGPAMGPDTVLFPILNGMRHIDLLVERFGDLVIGGVCKVATMLDGSGRIRQLAPGQELTFGELSGGASARIAAIDAALQGCGFTARATPDILQAMWDKWIMLAALGALTCLMRGTVGEIAAAPGGPAVAAALVGETAAVATAAGHPPADAYVAATRAMLTAAGSPMTSSLYRDQQAGLPLEADHVLGDLLARARGFGLATPLLDAAAVSLAVHARRTAPGA</sequence>
<evidence type="ECO:0000256" key="6">
    <source>
        <dbReference type="ARBA" id="ARBA00022655"/>
    </source>
</evidence>
<evidence type="ECO:0000256" key="11">
    <source>
        <dbReference type="RuleBase" id="RU362068"/>
    </source>
</evidence>
<comment type="caution">
    <text evidence="14">The sequence shown here is derived from an EMBL/GenBank/DDBJ whole genome shotgun (WGS) entry which is preliminary data.</text>
</comment>
<organism evidence="14 15">
    <name type="scientific">Lichenibacterium ramalinae</name>
    <dbReference type="NCBI Taxonomy" id="2316527"/>
    <lineage>
        <taxon>Bacteria</taxon>
        <taxon>Pseudomonadati</taxon>
        <taxon>Pseudomonadota</taxon>
        <taxon>Alphaproteobacteria</taxon>
        <taxon>Hyphomicrobiales</taxon>
        <taxon>Lichenihabitantaceae</taxon>
        <taxon>Lichenibacterium</taxon>
    </lineage>
</organism>
<dbReference type="InterPro" id="IPR003710">
    <property type="entry name" value="ApbA"/>
</dbReference>
<evidence type="ECO:0000313" key="14">
    <source>
        <dbReference type="EMBL" id="RYB03455.1"/>
    </source>
</evidence>
<evidence type="ECO:0000256" key="7">
    <source>
        <dbReference type="ARBA" id="ARBA00022857"/>
    </source>
</evidence>
<evidence type="ECO:0000256" key="9">
    <source>
        <dbReference type="ARBA" id="ARBA00032024"/>
    </source>
</evidence>
<dbReference type="GO" id="GO:0008677">
    <property type="term" value="F:2-dehydropantoate 2-reductase activity"/>
    <property type="evidence" value="ECO:0007669"/>
    <property type="project" value="UniProtKB-EC"/>
</dbReference>
<dbReference type="Pfam" id="PF02558">
    <property type="entry name" value="ApbA"/>
    <property type="match status" value="1"/>
</dbReference>
<dbReference type="NCBIfam" id="TIGR00745">
    <property type="entry name" value="apbA_panE"/>
    <property type="match status" value="1"/>
</dbReference>
<dbReference type="Gene3D" id="1.10.1040.10">
    <property type="entry name" value="N-(1-d-carboxylethyl)-l-norvaline Dehydrogenase, domain 2"/>
    <property type="match status" value="1"/>
</dbReference>
<protein>
    <recommendedName>
        <fullName evidence="5 11">2-dehydropantoate 2-reductase</fullName>
        <ecNumber evidence="4 11">1.1.1.169</ecNumber>
    </recommendedName>
    <alternativeName>
        <fullName evidence="9 11">Ketopantoate reductase</fullName>
    </alternativeName>
</protein>
<dbReference type="EC" id="1.1.1.169" evidence="4 11"/>
<dbReference type="InterPro" id="IPR036291">
    <property type="entry name" value="NAD(P)-bd_dom_sf"/>
</dbReference>
<dbReference type="SUPFAM" id="SSF51735">
    <property type="entry name" value="NAD(P)-binding Rossmann-fold domains"/>
    <property type="match status" value="1"/>
</dbReference>
<evidence type="ECO:0000313" key="15">
    <source>
        <dbReference type="Proteomes" id="UP000289411"/>
    </source>
</evidence>
<gene>
    <name evidence="14" type="ORF">D3272_17000</name>
</gene>
<evidence type="ECO:0000256" key="10">
    <source>
        <dbReference type="ARBA" id="ARBA00048793"/>
    </source>
</evidence>
<dbReference type="Proteomes" id="UP000289411">
    <property type="component" value="Unassembled WGS sequence"/>
</dbReference>
<dbReference type="InterPro" id="IPR013332">
    <property type="entry name" value="KPR_N"/>
</dbReference>
<dbReference type="Gene3D" id="3.40.50.720">
    <property type="entry name" value="NAD(P)-binding Rossmann-like Domain"/>
    <property type="match status" value="1"/>
</dbReference>
<comment type="catalytic activity">
    <reaction evidence="10 11">
        <text>(R)-pantoate + NADP(+) = 2-dehydropantoate + NADPH + H(+)</text>
        <dbReference type="Rhea" id="RHEA:16233"/>
        <dbReference type="ChEBI" id="CHEBI:11561"/>
        <dbReference type="ChEBI" id="CHEBI:15378"/>
        <dbReference type="ChEBI" id="CHEBI:15980"/>
        <dbReference type="ChEBI" id="CHEBI:57783"/>
        <dbReference type="ChEBI" id="CHEBI:58349"/>
        <dbReference type="EC" id="1.1.1.169"/>
    </reaction>
</comment>
<name>A0A4Q2R9T9_9HYPH</name>
<dbReference type="UniPathway" id="UPA00028">
    <property type="reaction ID" value="UER00004"/>
</dbReference>
<accession>A0A4Q2R9T9</accession>
<proteinExistence type="inferred from homology"/>
<evidence type="ECO:0000256" key="5">
    <source>
        <dbReference type="ARBA" id="ARBA00019465"/>
    </source>
</evidence>
<dbReference type="AlphaFoldDB" id="A0A4Q2R9T9"/>
<dbReference type="EMBL" id="QYBC01000014">
    <property type="protein sequence ID" value="RYB03455.1"/>
    <property type="molecule type" value="Genomic_DNA"/>
</dbReference>
<keyword evidence="15" id="KW-1185">Reference proteome</keyword>
<evidence type="ECO:0000256" key="2">
    <source>
        <dbReference type="ARBA" id="ARBA00004994"/>
    </source>
</evidence>
<comment type="pathway">
    <text evidence="2 11">Cofactor biosynthesis; (R)-pantothenate biosynthesis; (R)-pantoate from 3-methyl-2-oxobutanoate: step 2/2.</text>
</comment>
<feature type="domain" description="Ketopantoate reductase C-terminal" evidence="13">
    <location>
        <begin position="176"/>
        <end position="292"/>
    </location>
</feature>
<evidence type="ECO:0000259" key="13">
    <source>
        <dbReference type="Pfam" id="PF08546"/>
    </source>
</evidence>
<evidence type="ECO:0000256" key="1">
    <source>
        <dbReference type="ARBA" id="ARBA00002919"/>
    </source>
</evidence>
<reference evidence="14 15" key="1">
    <citation type="submission" date="2018-09" db="EMBL/GenBank/DDBJ databases">
        <authorList>
            <person name="Grouzdev D.S."/>
            <person name="Krutkina M.S."/>
        </authorList>
    </citation>
    <scope>NUCLEOTIDE SEQUENCE [LARGE SCALE GENOMIC DNA]</scope>
    <source>
        <strain evidence="14 15">RmlP001</strain>
    </source>
</reference>
<comment type="function">
    <text evidence="1 11">Catalyzes the NADPH-dependent reduction of ketopantoate into pantoic acid.</text>
</comment>
<dbReference type="RefSeq" id="WP_129220409.1">
    <property type="nucleotide sequence ID" value="NZ_QYBC01000014.1"/>
</dbReference>
<feature type="domain" description="Ketopantoate reductase N-terminal" evidence="12">
    <location>
        <begin position="3"/>
        <end position="150"/>
    </location>
</feature>
<dbReference type="FunFam" id="1.10.1040.10:FF:000017">
    <property type="entry name" value="2-dehydropantoate 2-reductase"/>
    <property type="match status" value="1"/>
</dbReference>
<dbReference type="InterPro" id="IPR008927">
    <property type="entry name" value="6-PGluconate_DH-like_C_sf"/>
</dbReference>
<evidence type="ECO:0000259" key="12">
    <source>
        <dbReference type="Pfam" id="PF02558"/>
    </source>
</evidence>
<dbReference type="FunFam" id="3.40.50.720:FF:000307">
    <property type="entry name" value="2-dehydropantoate 2-reductase"/>
    <property type="match status" value="1"/>
</dbReference>
<dbReference type="PANTHER" id="PTHR21708">
    <property type="entry name" value="PROBABLE 2-DEHYDROPANTOATE 2-REDUCTASE"/>
    <property type="match status" value="1"/>
</dbReference>
<dbReference type="GO" id="GO:0015940">
    <property type="term" value="P:pantothenate biosynthetic process"/>
    <property type="evidence" value="ECO:0007669"/>
    <property type="project" value="UniProtKB-UniPathway"/>
</dbReference>
<reference evidence="14 15" key="2">
    <citation type="submission" date="2019-02" db="EMBL/GenBank/DDBJ databases">
        <title>'Lichenibacterium ramalinii' gen. nov. sp. nov., 'Lichenibacterium minor' gen. nov. sp. nov.</title>
        <authorList>
            <person name="Pankratov T."/>
        </authorList>
    </citation>
    <scope>NUCLEOTIDE SEQUENCE [LARGE SCALE GENOMIC DNA]</scope>
    <source>
        <strain evidence="14 15">RmlP001</strain>
    </source>
</reference>
<dbReference type="PANTHER" id="PTHR21708:SF26">
    <property type="entry name" value="2-DEHYDROPANTOATE 2-REDUCTASE"/>
    <property type="match status" value="1"/>
</dbReference>
<dbReference type="InterPro" id="IPR051402">
    <property type="entry name" value="KPR-Related"/>
</dbReference>
<keyword evidence="8 11" id="KW-0560">Oxidoreductase</keyword>
<dbReference type="SUPFAM" id="SSF48179">
    <property type="entry name" value="6-phosphogluconate dehydrogenase C-terminal domain-like"/>
    <property type="match status" value="1"/>
</dbReference>
<dbReference type="InterPro" id="IPR013752">
    <property type="entry name" value="KPA_reductase"/>
</dbReference>